<evidence type="ECO:0000256" key="1">
    <source>
        <dbReference type="SAM" id="Phobius"/>
    </source>
</evidence>
<proteinExistence type="predicted"/>
<feature type="transmembrane region" description="Helical" evidence="1">
    <location>
        <begin position="332"/>
        <end position="355"/>
    </location>
</feature>
<name>A0ABT7FE47_9RHOB</name>
<reference evidence="2 3" key="1">
    <citation type="submission" date="2023-05" db="EMBL/GenBank/DDBJ databases">
        <title>Sedimentitalea sp. nov. JM2-8.</title>
        <authorList>
            <person name="Huang J."/>
        </authorList>
    </citation>
    <scope>NUCLEOTIDE SEQUENCE [LARGE SCALE GENOMIC DNA]</scope>
    <source>
        <strain evidence="2 3">JM2-8</strain>
    </source>
</reference>
<dbReference type="Pfam" id="PF05940">
    <property type="entry name" value="NnrS"/>
    <property type="match status" value="1"/>
</dbReference>
<accession>A0ABT7FE47</accession>
<feature type="transmembrane region" description="Helical" evidence="1">
    <location>
        <begin position="243"/>
        <end position="260"/>
    </location>
</feature>
<dbReference type="InterPro" id="IPR010266">
    <property type="entry name" value="NnrS"/>
</dbReference>
<evidence type="ECO:0000313" key="2">
    <source>
        <dbReference type="EMBL" id="MDK3073335.1"/>
    </source>
</evidence>
<feature type="transmembrane region" description="Helical" evidence="1">
    <location>
        <begin position="219"/>
        <end position="237"/>
    </location>
</feature>
<keyword evidence="3" id="KW-1185">Reference proteome</keyword>
<feature type="transmembrane region" description="Helical" evidence="1">
    <location>
        <begin position="12"/>
        <end position="33"/>
    </location>
</feature>
<feature type="transmembrane region" description="Helical" evidence="1">
    <location>
        <begin position="302"/>
        <end position="320"/>
    </location>
</feature>
<keyword evidence="1" id="KW-1133">Transmembrane helix</keyword>
<keyword evidence="1" id="KW-0812">Transmembrane</keyword>
<dbReference type="Proteomes" id="UP001227126">
    <property type="component" value="Unassembled WGS sequence"/>
</dbReference>
<feature type="transmembrane region" description="Helical" evidence="1">
    <location>
        <begin position="176"/>
        <end position="198"/>
    </location>
</feature>
<sequence length="399" mass="41832">MEGFKRLFGDGFRAFFMAAGIFAVAAVLVWEIWLGTQLSDSTAIALPVAIPAAQWHAHEMIFGYAGAAIGGFLMTAVPTWTGSAADARRFIVVAVMVWLAGRIAVATSGVLPPVLVAVVDLAFQPLVAARIAAQLVKRPKPQNLMFLLFVTLLWTSNLLVHLEWTGATQGTLFPGLRAGLLSLCAMISVLGGRVTPGFTRNAMKRDGVDESLWPHPPRAAAPIANGLTVLIPFLLLIGAPDRIVGVAALAAGIAQLVRLSCWRSAWTWRSPILAALHLSMLMLGVGLALWGGGYMGLADEVAGLHVLGIGAVGGMTLAVMSRAILGHTGRALVAPGPVAVAYGLIALSAVCRWFGSYLAGTGYLAMMLASGAIWITAFALFLLALGPAMLAPRLARQSP</sequence>
<organism evidence="2 3">
    <name type="scientific">Sedimentitalea xiamensis</name>
    <dbReference type="NCBI Taxonomy" id="3050037"/>
    <lineage>
        <taxon>Bacteria</taxon>
        <taxon>Pseudomonadati</taxon>
        <taxon>Pseudomonadota</taxon>
        <taxon>Alphaproteobacteria</taxon>
        <taxon>Rhodobacterales</taxon>
        <taxon>Paracoccaceae</taxon>
        <taxon>Sedimentitalea</taxon>
    </lineage>
</organism>
<feature type="transmembrane region" description="Helical" evidence="1">
    <location>
        <begin position="272"/>
        <end position="290"/>
    </location>
</feature>
<keyword evidence="1" id="KW-0472">Membrane</keyword>
<protein>
    <submittedName>
        <fullName evidence="2">NnrS family protein</fullName>
    </submittedName>
</protein>
<feature type="transmembrane region" description="Helical" evidence="1">
    <location>
        <begin position="61"/>
        <end position="78"/>
    </location>
</feature>
<feature type="transmembrane region" description="Helical" evidence="1">
    <location>
        <begin position="90"/>
        <end position="108"/>
    </location>
</feature>
<feature type="transmembrane region" description="Helical" evidence="1">
    <location>
        <begin position="144"/>
        <end position="164"/>
    </location>
</feature>
<evidence type="ECO:0000313" key="3">
    <source>
        <dbReference type="Proteomes" id="UP001227126"/>
    </source>
</evidence>
<dbReference type="RefSeq" id="WP_284485276.1">
    <property type="nucleotide sequence ID" value="NZ_JASNJE010000009.1"/>
</dbReference>
<feature type="transmembrane region" description="Helical" evidence="1">
    <location>
        <begin position="361"/>
        <end position="386"/>
    </location>
</feature>
<dbReference type="EMBL" id="JASNJE010000009">
    <property type="protein sequence ID" value="MDK3073335.1"/>
    <property type="molecule type" value="Genomic_DNA"/>
</dbReference>
<comment type="caution">
    <text evidence="2">The sequence shown here is derived from an EMBL/GenBank/DDBJ whole genome shotgun (WGS) entry which is preliminary data.</text>
</comment>
<gene>
    <name evidence="2" type="ORF">QO034_09460</name>
</gene>